<dbReference type="PANTHER" id="PTHR23113">
    <property type="entry name" value="GUANINE NUCLEOTIDE EXCHANGE FACTOR"/>
    <property type="match status" value="1"/>
</dbReference>
<protein>
    <submittedName>
        <fullName evidence="6">Uncharacterized protein LOC100203503</fullName>
    </submittedName>
</protein>
<dbReference type="InterPro" id="IPR001895">
    <property type="entry name" value="RASGEF_cat_dom"/>
</dbReference>
<reference evidence="6" key="2">
    <citation type="submission" date="2025-08" db="UniProtKB">
        <authorList>
            <consortium name="RefSeq"/>
        </authorList>
    </citation>
    <scope>IDENTIFICATION</scope>
</reference>
<dbReference type="Gene3D" id="1.10.840.10">
    <property type="entry name" value="Ras guanine-nucleotide exchange factors catalytic domain"/>
    <property type="match status" value="1"/>
</dbReference>
<feature type="region of interest" description="Disordered" evidence="3">
    <location>
        <begin position="732"/>
        <end position="778"/>
    </location>
</feature>
<feature type="compositionally biased region" description="Polar residues" evidence="3">
    <location>
        <begin position="732"/>
        <end position="747"/>
    </location>
</feature>
<accession>A0ABM4BCZ8</accession>
<evidence type="ECO:0000256" key="3">
    <source>
        <dbReference type="SAM" id="MobiDB-lite"/>
    </source>
</evidence>
<dbReference type="SMART" id="SM00147">
    <property type="entry name" value="RasGEF"/>
    <property type="match status" value="1"/>
</dbReference>
<evidence type="ECO:0000313" key="5">
    <source>
        <dbReference type="Proteomes" id="UP001652625"/>
    </source>
</evidence>
<dbReference type="SUPFAM" id="SSF48366">
    <property type="entry name" value="Ras GEF"/>
    <property type="match status" value="1"/>
</dbReference>
<dbReference type="InterPro" id="IPR008937">
    <property type="entry name" value="Ras-like_GEF"/>
</dbReference>
<evidence type="ECO:0000313" key="6">
    <source>
        <dbReference type="RefSeq" id="XP_065646816.1"/>
    </source>
</evidence>
<dbReference type="InterPro" id="IPR036964">
    <property type="entry name" value="RASGEF_cat_dom_sf"/>
</dbReference>
<dbReference type="Pfam" id="PF00617">
    <property type="entry name" value="RasGEF"/>
    <property type="match status" value="1"/>
</dbReference>
<name>A0ABM4BCZ8_HYDVU</name>
<keyword evidence="5" id="KW-1185">Reference proteome</keyword>
<organism evidence="5 6">
    <name type="scientific">Hydra vulgaris</name>
    <name type="common">Hydra</name>
    <name type="synonym">Hydra attenuata</name>
    <dbReference type="NCBI Taxonomy" id="6087"/>
    <lineage>
        <taxon>Eukaryota</taxon>
        <taxon>Metazoa</taxon>
        <taxon>Cnidaria</taxon>
        <taxon>Hydrozoa</taxon>
        <taxon>Hydroidolina</taxon>
        <taxon>Anthoathecata</taxon>
        <taxon>Aplanulata</taxon>
        <taxon>Hydridae</taxon>
        <taxon>Hydra</taxon>
    </lineage>
</organism>
<sequence>MAERYGIVQTNKKHSYMEPIAPCEESDSDEDENERRKHISLKGGHGFFWFSNKFSNQWDLTKDSYDLYTNFSAENQLAEKGRQKFLRNNNHRHTLRHVRCSSNPPIGLDNIHIRNEFEYGFNTQRPNGSKANMMVKTRPISLYLSSSVKPNNFIYSNEQKQSQRFLKENLSEKPISFAKNDIEALLEQEVFMLRAQPSSLNIHGSKGNANEEELAEDLRIARRKRFLKRQLSFDSHPRHRLSKTLSLESVLESNRSFKSFPYRIKASQSNLSEDFLLDVATNFVWNKKQSSKTLVSENYIRDDLDALPSFTTDSSRVTLLQTNISNSLGSVEKQLSSNVHVVSDSEEKFKNEKKRKPGIPNLLSAFRLPNKNTFKKFIRWKQHSSSLSINIPHDIQRPEHCESLPTIISLQKTEVVNSCHKISSDSCNDIVMNDKSSSVYSLARVDEDKESFEFGLERKSCSSCSISKNNYAVKRHENILERRMSDTALSCAERQGNSPRRKFVKRILSPVVCGLQFPDRYEVLDYSNSSLTSCDSLSIASEGDVNNLLFEFGSQELADEITLIDKELLIRIPWQELANCSWMTQEKFFLAPNTMKMVQFFNRIAMMVATSILSEETAYRRAKVIRKAIKLSCRCRYMKNYNSLKAVLSGMQCTPIFRLKATWKQVPSKYRRMFRELSELMSENNNFSLYQQELSTSLQNPPIIPFLGNFLTTVAHTHTYMAVQTKYKNQTSSVAQNASHGSSTSESPEFRFSNEAPDLRQKRTNSSNKNHSRSDSDDSGVVLCRLSHALDGFDISPRESCLSSPDDDENRLMEDIFTKPNSVKHLTPTQKRKSASHDLIFNSTDIKLFHKSYSVDNSSSNKKFYANLNNIINKRPIEPPIRDPFYDCELMFWKFQISAVQYKLVVRPYIQRFLVNCPFNTEEENYKLSLLREPPCTKF</sequence>
<proteinExistence type="predicted"/>
<evidence type="ECO:0000256" key="2">
    <source>
        <dbReference type="PROSITE-ProRule" id="PRU00168"/>
    </source>
</evidence>
<dbReference type="PROSITE" id="PS50009">
    <property type="entry name" value="RASGEF_CAT"/>
    <property type="match status" value="1"/>
</dbReference>
<dbReference type="RefSeq" id="XP_065646816.1">
    <property type="nucleotide sequence ID" value="XM_065790744.1"/>
</dbReference>
<feature type="domain" description="Ras-GEF" evidence="4">
    <location>
        <begin position="553"/>
        <end position="793"/>
    </location>
</feature>
<dbReference type="Proteomes" id="UP001652625">
    <property type="component" value="Chromosome 02"/>
</dbReference>
<reference evidence="5" key="1">
    <citation type="submission" date="2025-05" db="UniProtKB">
        <authorList>
            <consortium name="RefSeq"/>
        </authorList>
    </citation>
    <scope>NUCLEOTIDE SEQUENCE [LARGE SCALE GENOMIC DNA]</scope>
</reference>
<evidence type="ECO:0000259" key="4">
    <source>
        <dbReference type="PROSITE" id="PS50009"/>
    </source>
</evidence>
<evidence type="ECO:0000256" key="1">
    <source>
        <dbReference type="ARBA" id="ARBA00022658"/>
    </source>
</evidence>
<dbReference type="InterPro" id="IPR023578">
    <property type="entry name" value="Ras_GEF_dom_sf"/>
</dbReference>
<feature type="region of interest" description="Disordered" evidence="3">
    <location>
        <begin position="16"/>
        <end position="36"/>
    </location>
</feature>
<dbReference type="GeneID" id="100203503"/>
<dbReference type="PANTHER" id="PTHR23113:SF368">
    <property type="entry name" value="CELL DIVISION CONTROL PROTEIN 25"/>
    <property type="match status" value="1"/>
</dbReference>
<gene>
    <name evidence="6" type="primary">LOC100203503</name>
</gene>
<keyword evidence="1 2" id="KW-0344">Guanine-nucleotide releasing factor</keyword>